<dbReference type="KEGG" id="cted:CTEST_10900"/>
<dbReference type="EMBL" id="CP011545">
    <property type="protein sequence ID" value="AKK09598.1"/>
    <property type="molecule type" value="Genomic_DNA"/>
</dbReference>
<evidence type="ECO:0000313" key="6">
    <source>
        <dbReference type="EMBL" id="AKK09598.1"/>
    </source>
</evidence>
<keyword evidence="7" id="KW-1185">Reference proteome</keyword>
<feature type="transmembrane region" description="Helical" evidence="5">
    <location>
        <begin position="91"/>
        <end position="109"/>
    </location>
</feature>
<dbReference type="SUPFAM" id="SSF81340">
    <property type="entry name" value="Clc chloride channel"/>
    <property type="match status" value="1"/>
</dbReference>
<dbReference type="STRING" id="136857.CTEST_10900"/>
<evidence type="ECO:0000256" key="1">
    <source>
        <dbReference type="ARBA" id="ARBA00004141"/>
    </source>
</evidence>
<feature type="transmembrane region" description="Helical" evidence="5">
    <location>
        <begin position="358"/>
        <end position="383"/>
    </location>
</feature>
<dbReference type="PANTHER" id="PTHR43427">
    <property type="entry name" value="CHLORIDE CHANNEL PROTEIN CLC-E"/>
    <property type="match status" value="1"/>
</dbReference>
<feature type="transmembrane region" description="Helical" evidence="5">
    <location>
        <begin position="172"/>
        <end position="191"/>
    </location>
</feature>
<evidence type="ECO:0000256" key="3">
    <source>
        <dbReference type="ARBA" id="ARBA00022989"/>
    </source>
</evidence>
<name>A0A0G3HCC3_9CORY</name>
<reference evidence="6 7" key="1">
    <citation type="journal article" date="2015" name="Genome Announc.">
        <title>Complete Genome Sequence of the Type Strain Corynebacterium testudinoris DSM 44614, Recovered from Necrotic Lesions in the Mouth of a Tortoise.</title>
        <authorList>
            <person name="Ruckert C."/>
            <person name="Kriete M."/>
            <person name="Jaenicke S."/>
            <person name="Winkler A."/>
            <person name="Tauch A."/>
        </authorList>
    </citation>
    <scope>NUCLEOTIDE SEQUENCE [LARGE SCALE GENOMIC DNA]</scope>
    <source>
        <strain evidence="6 7">DSM 44614</strain>
    </source>
</reference>
<dbReference type="PANTHER" id="PTHR43427:SF12">
    <property type="entry name" value="CHLORIDE TRANSPORTER"/>
    <property type="match status" value="1"/>
</dbReference>
<feature type="transmembrane region" description="Helical" evidence="5">
    <location>
        <begin position="245"/>
        <end position="265"/>
    </location>
</feature>
<dbReference type="GO" id="GO:0016020">
    <property type="term" value="C:membrane"/>
    <property type="evidence" value="ECO:0007669"/>
    <property type="project" value="UniProtKB-SubCell"/>
</dbReference>
<feature type="transmembrane region" description="Helical" evidence="5">
    <location>
        <begin position="211"/>
        <end position="233"/>
    </location>
</feature>
<dbReference type="AlphaFoldDB" id="A0A0G3HCC3"/>
<dbReference type="InterPro" id="IPR050368">
    <property type="entry name" value="ClC-type_chloride_channel"/>
</dbReference>
<feature type="transmembrane region" description="Helical" evidence="5">
    <location>
        <begin position="12"/>
        <end position="31"/>
    </location>
</feature>
<sequence>MNATTQRPRVNPRLALQALGYGAIAGLTSILTFKGMTWLQHLVWDGLGLPIYVTILLGGALLILIGWWAPTEDLETLLRHSEDPGHLPRRAVAATAFAAIVAVAFGGAIGPEAGIVAVVAQMSAIVTHLIARDVDTQRVIGQAGNAGALGGLYGSPPGAAAIDGDDLGQGKALQLAAGFAGFFVFVGVAKLTSSGEGGHIALPAIGEPQPFLLLVVAVVAAAAGLLFRGLHHAFEQVTAGIKRRWLVVAGGTVLFAALATVQPLLRFSGHHELNDLLPLIQNSQWSLLLAIAVGKVVAVALCLVSGWRGGEFFPLVFTGAAIGAALSVLLPGLDAGSAMATGMVATAAVGWKRTVAVLLILILLIDAPVALPLLIGAGVAYVFGLMVPPASSSPSPAPDSPAHPR</sequence>
<evidence type="ECO:0000313" key="7">
    <source>
        <dbReference type="Proteomes" id="UP000035540"/>
    </source>
</evidence>
<feature type="transmembrane region" description="Helical" evidence="5">
    <location>
        <begin position="51"/>
        <end position="70"/>
    </location>
</feature>
<keyword evidence="3 5" id="KW-1133">Transmembrane helix</keyword>
<feature type="transmembrane region" description="Helical" evidence="5">
    <location>
        <begin position="115"/>
        <end position="131"/>
    </location>
</feature>
<dbReference type="InterPro" id="IPR014743">
    <property type="entry name" value="Cl-channel_core"/>
</dbReference>
<protein>
    <submittedName>
        <fullName evidence="6">Chloride channel protein EriC</fullName>
    </submittedName>
</protein>
<dbReference type="Gene3D" id="1.10.3080.10">
    <property type="entry name" value="Clc chloride channel"/>
    <property type="match status" value="1"/>
</dbReference>
<accession>A0A0G3HCC3</accession>
<evidence type="ECO:0000256" key="5">
    <source>
        <dbReference type="SAM" id="Phobius"/>
    </source>
</evidence>
<gene>
    <name evidence="6" type="ORF">CTEST_10900</name>
</gene>
<reference evidence="7" key="2">
    <citation type="submission" date="2015-05" db="EMBL/GenBank/DDBJ databases">
        <title>Complete genome sequence of Corynebacterium testudinoris DSM 44614, recovered from necrotic lesions in the mouth of a tortoise.</title>
        <authorList>
            <person name="Ruckert C."/>
            <person name="Albersmeier A."/>
            <person name="Winkler A."/>
            <person name="Tauch A."/>
        </authorList>
    </citation>
    <scope>NUCLEOTIDE SEQUENCE [LARGE SCALE GENOMIC DNA]</scope>
    <source>
        <strain evidence="7">DSM 44614</strain>
    </source>
</reference>
<proteinExistence type="predicted"/>
<evidence type="ECO:0000256" key="4">
    <source>
        <dbReference type="ARBA" id="ARBA00023136"/>
    </source>
</evidence>
<dbReference type="OrthoDB" id="2729535at2"/>
<organism evidence="6 7">
    <name type="scientific">Corynebacterium testudinoris</name>
    <dbReference type="NCBI Taxonomy" id="136857"/>
    <lineage>
        <taxon>Bacteria</taxon>
        <taxon>Bacillati</taxon>
        <taxon>Actinomycetota</taxon>
        <taxon>Actinomycetes</taxon>
        <taxon>Mycobacteriales</taxon>
        <taxon>Corynebacteriaceae</taxon>
        <taxon>Corynebacterium</taxon>
    </lineage>
</organism>
<evidence type="ECO:0000256" key="2">
    <source>
        <dbReference type="ARBA" id="ARBA00022692"/>
    </source>
</evidence>
<dbReference type="RefSeq" id="WP_083985582.1">
    <property type="nucleotide sequence ID" value="NZ_CP011545.1"/>
</dbReference>
<dbReference type="GO" id="GO:0015108">
    <property type="term" value="F:chloride transmembrane transporter activity"/>
    <property type="evidence" value="ECO:0007669"/>
    <property type="project" value="InterPro"/>
</dbReference>
<dbReference type="Pfam" id="PF00654">
    <property type="entry name" value="Voltage_CLC"/>
    <property type="match status" value="1"/>
</dbReference>
<feature type="transmembrane region" description="Helical" evidence="5">
    <location>
        <begin position="285"/>
        <end position="305"/>
    </location>
</feature>
<feature type="transmembrane region" description="Helical" evidence="5">
    <location>
        <begin position="312"/>
        <end position="329"/>
    </location>
</feature>
<comment type="subcellular location">
    <subcellularLocation>
        <location evidence="1">Membrane</location>
        <topology evidence="1">Multi-pass membrane protein</topology>
    </subcellularLocation>
</comment>
<dbReference type="Proteomes" id="UP000035540">
    <property type="component" value="Chromosome"/>
</dbReference>
<keyword evidence="2 5" id="KW-0812">Transmembrane</keyword>
<keyword evidence="4 5" id="KW-0472">Membrane</keyword>
<dbReference type="InterPro" id="IPR001807">
    <property type="entry name" value="ClC"/>
</dbReference>